<organism evidence="2 3">
    <name type="scientific">Penicillium salamii</name>
    <dbReference type="NCBI Taxonomy" id="1612424"/>
    <lineage>
        <taxon>Eukaryota</taxon>
        <taxon>Fungi</taxon>
        <taxon>Dikarya</taxon>
        <taxon>Ascomycota</taxon>
        <taxon>Pezizomycotina</taxon>
        <taxon>Eurotiomycetes</taxon>
        <taxon>Eurotiomycetidae</taxon>
        <taxon>Eurotiales</taxon>
        <taxon>Aspergillaceae</taxon>
        <taxon>Penicillium</taxon>
    </lineage>
</organism>
<evidence type="ECO:0000313" key="3">
    <source>
        <dbReference type="Proteomes" id="UP001152646"/>
    </source>
</evidence>
<dbReference type="AlphaFoldDB" id="A0A9W4J3N7"/>
<name>A0A9W4J3N7_9EURO</name>
<accession>A0A9W4J3N7</accession>
<keyword evidence="1" id="KW-0812">Transmembrane</keyword>
<keyword evidence="1" id="KW-1133">Transmembrane helix</keyword>
<dbReference type="PANTHER" id="PTHR35394:SF5">
    <property type="entry name" value="DUF3176 DOMAIN-CONTAINING PROTEIN"/>
    <property type="match status" value="1"/>
</dbReference>
<protein>
    <submittedName>
        <fullName evidence="2">Uncharacterized protein</fullName>
    </submittedName>
</protein>
<reference evidence="2" key="1">
    <citation type="submission" date="2021-07" db="EMBL/GenBank/DDBJ databases">
        <authorList>
            <person name="Branca A.L. A."/>
        </authorList>
    </citation>
    <scope>NUCLEOTIDE SEQUENCE</scope>
</reference>
<keyword evidence="1" id="KW-0472">Membrane</keyword>
<dbReference type="Proteomes" id="UP001152646">
    <property type="component" value="Unassembled WGS sequence"/>
</dbReference>
<proteinExistence type="predicted"/>
<dbReference type="PANTHER" id="PTHR35394">
    <property type="entry name" value="DUF3176 DOMAIN-CONTAINING PROTEIN"/>
    <property type="match status" value="1"/>
</dbReference>
<evidence type="ECO:0000313" key="2">
    <source>
        <dbReference type="EMBL" id="CAG8377840.1"/>
    </source>
</evidence>
<dbReference type="EMBL" id="CAJVPA010000184">
    <property type="protein sequence ID" value="CAG8377840.1"/>
    <property type="molecule type" value="Genomic_DNA"/>
</dbReference>
<evidence type="ECO:0000256" key="1">
    <source>
        <dbReference type="SAM" id="Phobius"/>
    </source>
</evidence>
<comment type="caution">
    <text evidence="2">The sequence shown here is derived from an EMBL/GenBank/DDBJ whole genome shotgun (WGS) entry which is preliminary data.</text>
</comment>
<dbReference type="OrthoDB" id="5242705at2759"/>
<gene>
    <name evidence="2" type="ORF">PSALAMII_LOCUS5691</name>
</gene>
<feature type="transmembrane region" description="Helical" evidence="1">
    <location>
        <begin position="235"/>
        <end position="259"/>
    </location>
</feature>
<sequence length="319" mass="35822">MQHLFADGSIKPPSNGSGNALRFPSAIVWTAGDSDYLKKISFREITVPLAVFAYAELFPSPQIPLTAPLSNRILITNLNICAHTICLRDYHISIENGQASIQTVNVDFGIRTFDYPNTLIHWTPNNKSKIDFAFDEDQGPLPIYGPTNRFLVMGSDGFFPIEGYPDILLINPFTHQWNKSWDHYLGPVIDHIKEIGYTSLMSDVAASFTQMGLDNSNHTVNGTARTSQVFVSVQWYWVMLPACLVIVGIIFFIGTTILSRNTNNMPLWKSSALAPFYHGLEESESNEFQSSSIMETAAEREDVRLRYSETNGRLMLQRG</sequence>